<reference evidence="1 2" key="1">
    <citation type="submission" date="2019-04" db="EMBL/GenBank/DDBJ databases">
        <title>Friends and foes A comparative genomics studyof 23 Aspergillus species from section Flavi.</title>
        <authorList>
            <consortium name="DOE Joint Genome Institute"/>
            <person name="Kjaerbolling I."/>
            <person name="Vesth T."/>
            <person name="Frisvad J.C."/>
            <person name="Nybo J.L."/>
            <person name="Theobald S."/>
            <person name="Kildgaard S."/>
            <person name="Isbrandt T."/>
            <person name="Kuo A."/>
            <person name="Sato A."/>
            <person name="Lyhne E.K."/>
            <person name="Kogle M.E."/>
            <person name="Wiebenga A."/>
            <person name="Kun R.S."/>
            <person name="Lubbers R.J."/>
            <person name="Makela M.R."/>
            <person name="Barry K."/>
            <person name="Chovatia M."/>
            <person name="Clum A."/>
            <person name="Daum C."/>
            <person name="Haridas S."/>
            <person name="He G."/>
            <person name="LaButti K."/>
            <person name="Lipzen A."/>
            <person name="Mondo S."/>
            <person name="Riley R."/>
            <person name="Salamov A."/>
            <person name="Simmons B.A."/>
            <person name="Magnuson J.K."/>
            <person name="Henrissat B."/>
            <person name="Mortensen U.H."/>
            <person name="Larsen T.O."/>
            <person name="Devries R.P."/>
            <person name="Grigoriev I.V."/>
            <person name="Machida M."/>
            <person name="Baker S.E."/>
            <person name="Andersen M.R."/>
        </authorList>
    </citation>
    <scope>NUCLEOTIDE SEQUENCE [LARGE SCALE GENOMIC DNA]</scope>
    <source>
        <strain evidence="1 2">IBT 29228</strain>
    </source>
</reference>
<organism evidence="1 2">
    <name type="scientific">Aspergillus bertholletiae</name>
    <dbReference type="NCBI Taxonomy" id="1226010"/>
    <lineage>
        <taxon>Eukaryota</taxon>
        <taxon>Fungi</taxon>
        <taxon>Dikarya</taxon>
        <taxon>Ascomycota</taxon>
        <taxon>Pezizomycotina</taxon>
        <taxon>Eurotiomycetes</taxon>
        <taxon>Eurotiomycetidae</taxon>
        <taxon>Eurotiales</taxon>
        <taxon>Aspergillaceae</taxon>
        <taxon>Aspergillus</taxon>
        <taxon>Aspergillus subgen. Circumdati</taxon>
    </lineage>
</organism>
<dbReference type="Pfam" id="PF13092">
    <property type="entry name" value="CENP-L"/>
    <property type="match status" value="1"/>
</dbReference>
<dbReference type="Proteomes" id="UP000326198">
    <property type="component" value="Unassembled WGS sequence"/>
</dbReference>
<dbReference type="AlphaFoldDB" id="A0A5N7BGQ9"/>
<dbReference type="InterPro" id="IPR025204">
    <property type="entry name" value="CENP-L"/>
</dbReference>
<proteinExistence type="predicted"/>
<keyword evidence="2" id="KW-1185">Reference proteome</keyword>
<accession>A0A5N7BGQ9</accession>
<name>A0A5N7BGQ9_9EURO</name>
<evidence type="ECO:0000313" key="2">
    <source>
        <dbReference type="Proteomes" id="UP000326198"/>
    </source>
</evidence>
<dbReference type="OrthoDB" id="8864979at2759"/>
<dbReference type="EMBL" id="ML736175">
    <property type="protein sequence ID" value="KAE8380964.1"/>
    <property type="molecule type" value="Genomic_DNA"/>
</dbReference>
<protein>
    <submittedName>
        <fullName evidence="1">Kinetochore complex Sim4 subunit Fta1-domain-containing protein</fullName>
    </submittedName>
</protein>
<gene>
    <name evidence="1" type="ORF">BDV26DRAFT_110539</name>
</gene>
<sequence length="354" mass="38127">MAPATPDQMLNTSWTLHRLSPLHHEKEFQSLLDNPEALKTYANRLRDQLTGNVLAGFQVGTSAPSTEEDTLSRTGALKDCTWEAILSLSLEDPNGPYPESPCGILVVLEYENITYKAALLAPPAEGSHSRKTSTYLPLLLTRLPASLRQTFISFLSANFDTYCSALRLPSQFLCAGLASYVDALAQGRDGESATSRATLEDVVKEIQITVSFSANVAPALRSLNINIPRGSIKSFLPATGDSDQPSGSILSGLSSYIEKHLAMDLDLAGSSAGGSLARKYVRISKIACNGFALGAEGKMKLVAQPTRPSSINDDSAENDDVVWNEKKRLALRASEVLLLSVIRRSLVGGENQES</sequence>
<evidence type="ECO:0000313" key="1">
    <source>
        <dbReference type="EMBL" id="KAE8380964.1"/>
    </source>
</evidence>